<comment type="function">
    <text evidence="1 11">Catalyzes the reversible adenylation of nicotinate mononucleotide (NaMN) to nicotinic acid adenine dinucleotide (NaAD).</text>
</comment>
<evidence type="ECO:0000256" key="9">
    <source>
        <dbReference type="ARBA" id="ARBA00023027"/>
    </source>
</evidence>
<evidence type="ECO:0000256" key="5">
    <source>
        <dbReference type="ARBA" id="ARBA00022679"/>
    </source>
</evidence>
<dbReference type="Pfam" id="PF01467">
    <property type="entry name" value="CTP_transf_like"/>
    <property type="match status" value="1"/>
</dbReference>
<dbReference type="EC" id="2.7.7.18" evidence="11"/>
<name>A0A2V4VF71_9GAMM</name>
<dbReference type="Proteomes" id="UP000247746">
    <property type="component" value="Unassembled WGS sequence"/>
</dbReference>
<keyword evidence="7 11" id="KW-0547">Nucleotide-binding</keyword>
<dbReference type="InterPro" id="IPR005248">
    <property type="entry name" value="NadD/NMNAT"/>
</dbReference>
<evidence type="ECO:0000256" key="11">
    <source>
        <dbReference type="HAMAP-Rule" id="MF_00244"/>
    </source>
</evidence>
<dbReference type="NCBIfam" id="TIGR00125">
    <property type="entry name" value="cyt_tran_rel"/>
    <property type="match status" value="1"/>
</dbReference>
<dbReference type="OrthoDB" id="5295945at2"/>
<dbReference type="PANTHER" id="PTHR39321">
    <property type="entry name" value="NICOTINATE-NUCLEOTIDE ADENYLYLTRANSFERASE-RELATED"/>
    <property type="match status" value="1"/>
</dbReference>
<sequence>MLNMTNHKQTQHPAPAIRAYLGGSFDPVHKGHLQIAMYVYQHLLPMAKQLNYELHVSLLPNARSPFKQQSTDPKHRLAMLKLATINTPIKIDELELWQAPPVYTIDSVRALRQRYPHDSLIFIIGMDSALSLSKWKEGLGLTDYVNLWIFNRDSVSDADADIKTNINNHNLAEDMPKLVDESFITQDVTELQSQLPAELQCLVIDSTTELIMANAQVLVNKSALKNNYQGHIYIDPRPVTAVSSTQVRQKLQQISHALNIKHTAEMQIASLQPINDIMCNTELNPLAKWLNPAVYQYIIAHQLYSAAQFR</sequence>
<comment type="similarity">
    <text evidence="3 11">Belongs to the NadD family.</text>
</comment>
<evidence type="ECO:0000256" key="2">
    <source>
        <dbReference type="ARBA" id="ARBA00005019"/>
    </source>
</evidence>
<gene>
    <name evidence="11" type="primary">nadD</name>
    <name evidence="13" type="ORF">DFP82_101244</name>
</gene>
<keyword evidence="8 11" id="KW-0067">ATP-binding</keyword>
<proteinExistence type="inferred from homology"/>
<evidence type="ECO:0000256" key="6">
    <source>
        <dbReference type="ARBA" id="ARBA00022695"/>
    </source>
</evidence>
<keyword evidence="6 11" id="KW-0548">Nucleotidyltransferase</keyword>
<evidence type="ECO:0000313" key="14">
    <source>
        <dbReference type="Proteomes" id="UP000247746"/>
    </source>
</evidence>
<keyword evidence="14" id="KW-1185">Reference proteome</keyword>
<dbReference type="GO" id="GO:0004515">
    <property type="term" value="F:nicotinate-nucleotide adenylyltransferase activity"/>
    <property type="evidence" value="ECO:0007669"/>
    <property type="project" value="UniProtKB-UniRule"/>
</dbReference>
<keyword evidence="4 11" id="KW-0662">Pyridine nucleotide biosynthesis</keyword>
<evidence type="ECO:0000256" key="7">
    <source>
        <dbReference type="ARBA" id="ARBA00022741"/>
    </source>
</evidence>
<comment type="pathway">
    <text evidence="2 11">Cofactor biosynthesis; NAD(+) biosynthesis; deamido-NAD(+) from nicotinate D-ribonucleotide: step 1/1.</text>
</comment>
<dbReference type="EMBL" id="QJSU01000001">
    <property type="protein sequence ID" value="PYE40928.1"/>
    <property type="molecule type" value="Genomic_DNA"/>
</dbReference>
<dbReference type="SUPFAM" id="SSF52374">
    <property type="entry name" value="Nucleotidylyl transferase"/>
    <property type="match status" value="1"/>
</dbReference>
<comment type="catalytic activity">
    <reaction evidence="10 11">
        <text>nicotinate beta-D-ribonucleotide + ATP + H(+) = deamido-NAD(+) + diphosphate</text>
        <dbReference type="Rhea" id="RHEA:22860"/>
        <dbReference type="ChEBI" id="CHEBI:15378"/>
        <dbReference type="ChEBI" id="CHEBI:30616"/>
        <dbReference type="ChEBI" id="CHEBI:33019"/>
        <dbReference type="ChEBI" id="CHEBI:57502"/>
        <dbReference type="ChEBI" id="CHEBI:58437"/>
        <dbReference type="EC" id="2.7.7.18"/>
    </reaction>
</comment>
<dbReference type="UniPathway" id="UPA00253">
    <property type="reaction ID" value="UER00332"/>
</dbReference>
<keyword evidence="9 11" id="KW-0520">NAD</keyword>
<comment type="caution">
    <text evidence="13">The sequence shown here is derived from an EMBL/GenBank/DDBJ whole genome shotgun (WGS) entry which is preliminary data.</text>
</comment>
<accession>A0A2V4VF71</accession>
<dbReference type="CDD" id="cd02165">
    <property type="entry name" value="NMNAT"/>
    <property type="match status" value="1"/>
</dbReference>
<dbReference type="InterPro" id="IPR014729">
    <property type="entry name" value="Rossmann-like_a/b/a_fold"/>
</dbReference>
<evidence type="ECO:0000256" key="4">
    <source>
        <dbReference type="ARBA" id="ARBA00022642"/>
    </source>
</evidence>
<reference evidence="13 14" key="1">
    <citation type="submission" date="2018-06" db="EMBL/GenBank/DDBJ databases">
        <title>Genomic Encyclopedia of Type Strains, Phase III (KMG-III): the genomes of soil and plant-associated and newly described type strains.</title>
        <authorList>
            <person name="Whitman W."/>
        </authorList>
    </citation>
    <scope>NUCLEOTIDE SEQUENCE [LARGE SCALE GENOMIC DNA]</scope>
    <source>
        <strain evidence="13 14">CECT 5889</strain>
    </source>
</reference>
<evidence type="ECO:0000256" key="1">
    <source>
        <dbReference type="ARBA" id="ARBA00002324"/>
    </source>
</evidence>
<protein>
    <recommendedName>
        <fullName evidence="11">Probable nicotinate-nucleotide adenylyltransferase</fullName>
        <ecNumber evidence="11">2.7.7.18</ecNumber>
    </recommendedName>
    <alternativeName>
        <fullName evidence="11">Deamido-NAD(+) diphosphorylase</fullName>
    </alternativeName>
    <alternativeName>
        <fullName evidence="11">Deamido-NAD(+) pyrophosphorylase</fullName>
    </alternativeName>
    <alternativeName>
        <fullName evidence="11">Nicotinate mononucleotide adenylyltransferase</fullName>
        <shortName evidence="11">NaMN adenylyltransferase</shortName>
    </alternativeName>
</protein>
<dbReference type="HAMAP" id="MF_00244">
    <property type="entry name" value="NaMN_adenylyltr"/>
    <property type="match status" value="1"/>
</dbReference>
<organism evidence="13 14">
    <name type="scientific">Psychrobacter fozii</name>
    <dbReference type="NCBI Taxonomy" id="198480"/>
    <lineage>
        <taxon>Bacteria</taxon>
        <taxon>Pseudomonadati</taxon>
        <taxon>Pseudomonadota</taxon>
        <taxon>Gammaproteobacteria</taxon>
        <taxon>Moraxellales</taxon>
        <taxon>Moraxellaceae</taxon>
        <taxon>Psychrobacter</taxon>
    </lineage>
</organism>
<evidence type="ECO:0000256" key="10">
    <source>
        <dbReference type="ARBA" id="ARBA00048721"/>
    </source>
</evidence>
<dbReference type="GO" id="GO:0005524">
    <property type="term" value="F:ATP binding"/>
    <property type="evidence" value="ECO:0007669"/>
    <property type="project" value="UniProtKB-KW"/>
</dbReference>
<dbReference type="AlphaFoldDB" id="A0A2V4VF71"/>
<dbReference type="PANTHER" id="PTHR39321:SF3">
    <property type="entry name" value="PHOSPHOPANTETHEINE ADENYLYLTRANSFERASE"/>
    <property type="match status" value="1"/>
</dbReference>
<keyword evidence="5 11" id="KW-0808">Transferase</keyword>
<evidence type="ECO:0000259" key="12">
    <source>
        <dbReference type="Pfam" id="PF01467"/>
    </source>
</evidence>
<dbReference type="Gene3D" id="3.40.50.620">
    <property type="entry name" value="HUPs"/>
    <property type="match status" value="1"/>
</dbReference>
<evidence type="ECO:0000256" key="8">
    <source>
        <dbReference type="ARBA" id="ARBA00022840"/>
    </source>
</evidence>
<evidence type="ECO:0000256" key="3">
    <source>
        <dbReference type="ARBA" id="ARBA00009014"/>
    </source>
</evidence>
<evidence type="ECO:0000313" key="13">
    <source>
        <dbReference type="EMBL" id="PYE40928.1"/>
    </source>
</evidence>
<feature type="domain" description="Cytidyltransferase-like" evidence="12">
    <location>
        <begin position="20"/>
        <end position="249"/>
    </location>
</feature>
<dbReference type="GO" id="GO:0009435">
    <property type="term" value="P:NAD+ biosynthetic process"/>
    <property type="evidence" value="ECO:0007669"/>
    <property type="project" value="UniProtKB-UniRule"/>
</dbReference>
<dbReference type="InterPro" id="IPR004821">
    <property type="entry name" value="Cyt_trans-like"/>
</dbReference>